<dbReference type="InterPro" id="IPR002347">
    <property type="entry name" value="SDR_fam"/>
</dbReference>
<accession>A0A2U1KGH5</accession>
<protein>
    <submittedName>
        <fullName evidence="1">Short-chain dehydrogenase TIC 32, chloroplastic</fullName>
    </submittedName>
</protein>
<gene>
    <name evidence="1" type="ORF">CTI12_AA605350</name>
</gene>
<name>A0A2U1KGH5_ARTAN</name>
<dbReference type="PRINTS" id="PR00081">
    <property type="entry name" value="GDHRDH"/>
</dbReference>
<reference evidence="1 2" key="1">
    <citation type="journal article" date="2018" name="Mol. Plant">
        <title>The genome of Artemisia annua provides insight into the evolution of Asteraceae family and artemisinin biosynthesis.</title>
        <authorList>
            <person name="Shen Q."/>
            <person name="Zhang L."/>
            <person name="Liao Z."/>
            <person name="Wang S."/>
            <person name="Yan T."/>
            <person name="Shi P."/>
            <person name="Liu M."/>
            <person name="Fu X."/>
            <person name="Pan Q."/>
            <person name="Wang Y."/>
            <person name="Lv Z."/>
            <person name="Lu X."/>
            <person name="Zhang F."/>
            <person name="Jiang W."/>
            <person name="Ma Y."/>
            <person name="Chen M."/>
            <person name="Hao X."/>
            <person name="Li L."/>
            <person name="Tang Y."/>
            <person name="Lv G."/>
            <person name="Zhou Y."/>
            <person name="Sun X."/>
            <person name="Brodelius P.E."/>
            <person name="Rose J.K.C."/>
            <person name="Tang K."/>
        </authorList>
    </citation>
    <scope>NUCLEOTIDE SEQUENCE [LARGE SCALE GENOMIC DNA]</scope>
    <source>
        <strain evidence="2">cv. Huhao1</strain>
        <tissue evidence="1">Leaf</tissue>
    </source>
</reference>
<dbReference type="InterPro" id="IPR036291">
    <property type="entry name" value="NAD(P)-bd_dom_sf"/>
</dbReference>
<evidence type="ECO:0000313" key="1">
    <source>
        <dbReference type="EMBL" id="PWA35887.1"/>
    </source>
</evidence>
<sequence length="236" mass="25550">MWFFQKKGESGFGGYSTAEDVTQGIDGSGLTAIVTGASSGIGAETARVLALHGVHVVMAVRNTETGTKVKESILKETPNAKIDVMELDLGSLASVRKFATEYCSSALPLNILIYGPIEAYGRSKLANILHANELARQFKEEKVELTANSLHPGAIQTNLLRHHLFIEGVMNWVGKFFLKTIPQGAATTCYVALHPQVKGVSGEYFADSNKGDRSSFAKDPELAKKLWDFSLSMVAK</sequence>
<dbReference type="PANTHER" id="PTHR48476:SF1">
    <property type="entry name" value="SHORT-CHAIN DEHYDROGENASE TIC 32, CHLOROPLASTIC-LIKE"/>
    <property type="match status" value="1"/>
</dbReference>
<dbReference type="Pfam" id="PF00106">
    <property type="entry name" value="adh_short"/>
    <property type="match status" value="1"/>
</dbReference>
<proteinExistence type="predicted"/>
<dbReference type="OrthoDB" id="191139at2759"/>
<dbReference type="EMBL" id="PKPP01019167">
    <property type="protein sequence ID" value="PWA35887.1"/>
    <property type="molecule type" value="Genomic_DNA"/>
</dbReference>
<keyword evidence="2" id="KW-1185">Reference proteome</keyword>
<organism evidence="1 2">
    <name type="scientific">Artemisia annua</name>
    <name type="common">Sweet wormwood</name>
    <dbReference type="NCBI Taxonomy" id="35608"/>
    <lineage>
        <taxon>Eukaryota</taxon>
        <taxon>Viridiplantae</taxon>
        <taxon>Streptophyta</taxon>
        <taxon>Embryophyta</taxon>
        <taxon>Tracheophyta</taxon>
        <taxon>Spermatophyta</taxon>
        <taxon>Magnoliopsida</taxon>
        <taxon>eudicotyledons</taxon>
        <taxon>Gunneridae</taxon>
        <taxon>Pentapetalae</taxon>
        <taxon>asterids</taxon>
        <taxon>campanulids</taxon>
        <taxon>Asterales</taxon>
        <taxon>Asteraceae</taxon>
        <taxon>Asteroideae</taxon>
        <taxon>Anthemideae</taxon>
        <taxon>Artemisiinae</taxon>
        <taxon>Artemisia</taxon>
    </lineage>
</organism>
<comment type="caution">
    <text evidence="1">The sequence shown here is derived from an EMBL/GenBank/DDBJ whole genome shotgun (WGS) entry which is preliminary data.</text>
</comment>
<evidence type="ECO:0000313" key="2">
    <source>
        <dbReference type="Proteomes" id="UP000245207"/>
    </source>
</evidence>
<dbReference type="SUPFAM" id="SSF51735">
    <property type="entry name" value="NAD(P)-binding Rossmann-fold domains"/>
    <property type="match status" value="1"/>
</dbReference>
<dbReference type="Proteomes" id="UP000245207">
    <property type="component" value="Unassembled WGS sequence"/>
</dbReference>
<dbReference type="PANTHER" id="PTHR48476">
    <property type="entry name" value="SHORT-CHAIN DEHYDROGENASE TIC 32, CHLOROPLASTIC-LIKE"/>
    <property type="match status" value="1"/>
</dbReference>
<dbReference type="AlphaFoldDB" id="A0A2U1KGH5"/>
<dbReference type="STRING" id="35608.A0A2U1KGH5"/>
<dbReference type="Gene3D" id="3.40.50.720">
    <property type="entry name" value="NAD(P)-binding Rossmann-like Domain"/>
    <property type="match status" value="2"/>
</dbReference>
<dbReference type="InterPro" id="IPR055280">
    <property type="entry name" value="TIC32"/>
</dbReference>